<dbReference type="STRING" id="1302687.SAMN05444267_1001146"/>
<keyword evidence="2" id="KW-1185">Reference proteome</keyword>
<dbReference type="Proteomes" id="UP000184364">
    <property type="component" value="Unassembled WGS sequence"/>
</dbReference>
<dbReference type="EMBL" id="FRAV01000001">
    <property type="protein sequence ID" value="SHK12475.1"/>
    <property type="molecule type" value="Genomic_DNA"/>
</dbReference>
<accession>A0A1M6PWX5</accession>
<name>A0A1M6PWX5_9FLAO</name>
<dbReference type="OrthoDB" id="1273088at2"/>
<sequence>MNCDKIIQSLEASHFTKIVNEGNWLETDALIYVKEIKEAVFLLFLITEEKEKIEDIRALIAQFDEFNDIGKQEPKQTLFYLSIKKKHDLHYFEKFMKVDH</sequence>
<dbReference type="AlphaFoldDB" id="A0A1M6PWX5"/>
<evidence type="ECO:0000313" key="1">
    <source>
        <dbReference type="EMBL" id="SHK12475.1"/>
    </source>
</evidence>
<protein>
    <submittedName>
        <fullName evidence="1">Uncharacterized protein</fullName>
    </submittedName>
</protein>
<reference evidence="2" key="1">
    <citation type="submission" date="2016-11" db="EMBL/GenBank/DDBJ databases">
        <authorList>
            <person name="Varghese N."/>
            <person name="Submissions S."/>
        </authorList>
    </citation>
    <scope>NUCLEOTIDE SEQUENCE [LARGE SCALE GENOMIC DNA]</scope>
    <source>
        <strain evidence="2">DSM 26899</strain>
    </source>
</reference>
<dbReference type="RefSeq" id="WP_073289965.1">
    <property type="nucleotide sequence ID" value="NZ_FRAV01000001.1"/>
</dbReference>
<gene>
    <name evidence="1" type="ORF">SAMN05444267_1001146</name>
</gene>
<organism evidence="1 2">
    <name type="scientific">Chryseobacterium polytrichastri</name>
    <dbReference type="NCBI Taxonomy" id="1302687"/>
    <lineage>
        <taxon>Bacteria</taxon>
        <taxon>Pseudomonadati</taxon>
        <taxon>Bacteroidota</taxon>
        <taxon>Flavobacteriia</taxon>
        <taxon>Flavobacteriales</taxon>
        <taxon>Weeksellaceae</taxon>
        <taxon>Chryseobacterium group</taxon>
        <taxon>Chryseobacterium</taxon>
    </lineage>
</organism>
<evidence type="ECO:0000313" key="2">
    <source>
        <dbReference type="Proteomes" id="UP000184364"/>
    </source>
</evidence>
<proteinExistence type="predicted"/>